<reference evidence="1" key="2">
    <citation type="journal article" date="2021" name="Microorganisms">
        <title>Bacterial Dimethylsulfoniopropionate Biosynthesis in the East China Sea.</title>
        <authorList>
            <person name="Liu J."/>
            <person name="Zhang Y."/>
            <person name="Liu J."/>
            <person name="Zhong H."/>
            <person name="Williams B.T."/>
            <person name="Zheng Y."/>
            <person name="Curson A.R.J."/>
            <person name="Sun C."/>
            <person name="Sun H."/>
            <person name="Song D."/>
            <person name="Wagner Mackenzie B."/>
            <person name="Bermejo Martinez A."/>
            <person name="Todd J.D."/>
            <person name="Zhang X.H."/>
        </authorList>
    </citation>
    <scope>NUCLEOTIDE SEQUENCE</scope>
    <source>
        <strain evidence="1">AESS21</strain>
    </source>
</reference>
<accession>A0A944CBZ1</accession>
<dbReference type="Proteomes" id="UP000705379">
    <property type="component" value="Unassembled WGS sequence"/>
</dbReference>
<sequence length="358" mass="39649">MTTWRTEAVLPDTLPSVVLLDTEALDRLDARADFTAWLAVAIEDLRTDVPILLLCKAGDDLSGFVRPTAIVDREIPDETLFATACDLQRSLMRSEEARIRRMSFGRVPGYGSAPHHKGTSGLLIVGMGGRLLQVQQASQRNVEIVGAFDQQMGEDYLAQRAFDAVILDDTFDENLENLRRIRMDARFAALPVLAVAEQASDIPTLFRAGASDVLRLPLQETNLSIRLSTAIRFGKRRRLADKVLAESHKWLREQLNTGGVPQAFYTRYSEKAGAALAKRSLEIWEMKLLPENFSTPDEATLLAPALYGTVLSIADATSREEDLVCFVHDVGPIAVLKSERGKARLQARINAILGHTRL</sequence>
<dbReference type="EMBL" id="QTKU01000001">
    <property type="protein sequence ID" value="MBS8259383.1"/>
    <property type="molecule type" value="Genomic_DNA"/>
</dbReference>
<name>A0A944CBZ1_9HYPH</name>
<evidence type="ECO:0008006" key="3">
    <source>
        <dbReference type="Google" id="ProtNLM"/>
    </source>
</evidence>
<organism evidence="1 2">
    <name type="scientific">Roseibium polysiphoniae</name>
    <dbReference type="NCBI Taxonomy" id="2571221"/>
    <lineage>
        <taxon>Bacteria</taxon>
        <taxon>Pseudomonadati</taxon>
        <taxon>Pseudomonadota</taxon>
        <taxon>Alphaproteobacteria</taxon>
        <taxon>Hyphomicrobiales</taxon>
        <taxon>Stappiaceae</taxon>
        <taxon>Roseibium</taxon>
    </lineage>
</organism>
<proteinExistence type="predicted"/>
<dbReference type="SUPFAM" id="SSF52172">
    <property type="entry name" value="CheY-like"/>
    <property type="match status" value="1"/>
</dbReference>
<comment type="caution">
    <text evidence="1">The sequence shown here is derived from an EMBL/GenBank/DDBJ whole genome shotgun (WGS) entry which is preliminary data.</text>
</comment>
<evidence type="ECO:0000313" key="2">
    <source>
        <dbReference type="Proteomes" id="UP000705379"/>
    </source>
</evidence>
<dbReference type="Gene3D" id="3.40.50.2300">
    <property type="match status" value="1"/>
</dbReference>
<evidence type="ECO:0000313" key="1">
    <source>
        <dbReference type="EMBL" id="MBS8259383.1"/>
    </source>
</evidence>
<reference evidence="1" key="1">
    <citation type="submission" date="2018-08" db="EMBL/GenBank/DDBJ databases">
        <authorList>
            <person name="Jin W."/>
            <person name="Wang H."/>
            <person name="Yang Y."/>
            <person name="Li M."/>
            <person name="Liu J."/>
        </authorList>
    </citation>
    <scope>NUCLEOTIDE SEQUENCE</scope>
    <source>
        <strain evidence="1">AESS21</strain>
    </source>
</reference>
<dbReference type="InterPro" id="IPR011006">
    <property type="entry name" value="CheY-like_superfamily"/>
</dbReference>
<dbReference type="AlphaFoldDB" id="A0A944CBZ1"/>
<protein>
    <recommendedName>
        <fullName evidence="3">Response regulatory domain-containing protein</fullName>
    </recommendedName>
</protein>
<gene>
    <name evidence="1" type="ORF">DYI23_04040</name>
</gene>